<reference evidence="2 3" key="1">
    <citation type="submission" date="2021-01" db="EMBL/GenBank/DDBJ databases">
        <title>Genomic Encyclopedia of Type Strains, Phase IV (KMG-IV): sequencing the most valuable type-strain genomes for metagenomic binning, comparative biology and taxonomic classification.</title>
        <authorList>
            <person name="Goeker M."/>
        </authorList>
    </citation>
    <scope>NUCLEOTIDE SEQUENCE [LARGE SCALE GENOMIC DNA]</scope>
    <source>
        <strain evidence="2 3">DSM 105453</strain>
    </source>
</reference>
<dbReference type="InterPro" id="IPR011528">
    <property type="entry name" value="NERD"/>
</dbReference>
<dbReference type="RefSeq" id="WP_236017073.1">
    <property type="nucleotide sequence ID" value="NZ_JAFBFH010000015.1"/>
</dbReference>
<name>A0ABS2R7W4_9BACI</name>
<dbReference type="EMBL" id="JAFBFH010000015">
    <property type="protein sequence ID" value="MBM7715460.1"/>
    <property type="molecule type" value="Genomic_DNA"/>
</dbReference>
<evidence type="ECO:0000259" key="1">
    <source>
        <dbReference type="PROSITE" id="PS50965"/>
    </source>
</evidence>
<organism evidence="2 3">
    <name type="scientific">Siminovitchia thermophila</name>
    <dbReference type="NCBI Taxonomy" id="1245522"/>
    <lineage>
        <taxon>Bacteria</taxon>
        <taxon>Bacillati</taxon>
        <taxon>Bacillota</taxon>
        <taxon>Bacilli</taxon>
        <taxon>Bacillales</taxon>
        <taxon>Bacillaceae</taxon>
        <taxon>Siminovitchia</taxon>
    </lineage>
</organism>
<proteinExistence type="predicted"/>
<gene>
    <name evidence="2" type="ORF">JOC94_002448</name>
</gene>
<accession>A0ABS2R7W4</accession>
<feature type="domain" description="NERD" evidence="1">
    <location>
        <begin position="11"/>
        <end position="128"/>
    </location>
</feature>
<keyword evidence="3" id="KW-1185">Reference proteome</keyword>
<protein>
    <recommendedName>
        <fullName evidence="1">NERD domain-containing protein</fullName>
    </recommendedName>
</protein>
<dbReference type="PROSITE" id="PS50965">
    <property type="entry name" value="NERD"/>
    <property type="match status" value="1"/>
</dbReference>
<dbReference type="Pfam" id="PF08378">
    <property type="entry name" value="NERD"/>
    <property type="match status" value="1"/>
</dbReference>
<dbReference type="Proteomes" id="UP000823485">
    <property type="component" value="Unassembled WGS sequence"/>
</dbReference>
<sequence length="285" mass="32911">MLDTKAVILKAGLSGEEKLAEVLRNETFSFAHHIIHDLSLESCSLFQIDSLFLTPYYAVVFEVKNISGRLKFIEKPPQLIRTRETGEVDGFESPAAQVERNSELLGLWLSDRGIQIPLYRVVVLAYPKQIVEKAPTKTRVLFPSLVPSFLRSLPREKTMLDQKTFKWLTESLLSSRIQHIPRPVCEMYNISRSAIRTGVICVDCGMIGMVKIKRSWRCEKCGRRDPKAHEQAIREWFLLIGRELTNRDCRDFLHVDSDTAYRMMKSMGLTSRGTYKNRSYRMDFT</sequence>
<evidence type="ECO:0000313" key="2">
    <source>
        <dbReference type="EMBL" id="MBM7715460.1"/>
    </source>
</evidence>
<evidence type="ECO:0000313" key="3">
    <source>
        <dbReference type="Proteomes" id="UP000823485"/>
    </source>
</evidence>
<comment type="caution">
    <text evidence="2">The sequence shown here is derived from an EMBL/GenBank/DDBJ whole genome shotgun (WGS) entry which is preliminary data.</text>
</comment>